<dbReference type="CDD" id="cd00082">
    <property type="entry name" value="HisKA"/>
    <property type="match status" value="1"/>
</dbReference>
<dbReference type="EMBL" id="QFLI01000010">
    <property type="protein sequence ID" value="PXX97066.1"/>
    <property type="molecule type" value="Genomic_DNA"/>
</dbReference>
<dbReference type="InterPro" id="IPR036097">
    <property type="entry name" value="HisK_dim/P_sf"/>
</dbReference>
<dbReference type="Gene3D" id="3.30.565.10">
    <property type="entry name" value="Histidine kinase-like ATPase, C-terminal domain"/>
    <property type="match status" value="1"/>
</dbReference>
<dbReference type="SMART" id="SM00388">
    <property type="entry name" value="HisKA"/>
    <property type="match status" value="1"/>
</dbReference>
<dbReference type="FunFam" id="3.30.565.10:FF:000006">
    <property type="entry name" value="Sensor histidine kinase WalK"/>
    <property type="match status" value="1"/>
</dbReference>
<dbReference type="InterPro" id="IPR003594">
    <property type="entry name" value="HATPase_dom"/>
</dbReference>
<keyword evidence="4" id="KW-0808">Transferase</keyword>
<evidence type="ECO:0000256" key="3">
    <source>
        <dbReference type="ARBA" id="ARBA00022553"/>
    </source>
</evidence>
<dbReference type="GO" id="GO:0004721">
    <property type="term" value="F:phosphoprotein phosphatase activity"/>
    <property type="evidence" value="ECO:0007669"/>
    <property type="project" value="TreeGrafter"/>
</dbReference>
<keyword evidence="7" id="KW-1133">Transmembrane helix</keyword>
<evidence type="ECO:0000256" key="7">
    <source>
        <dbReference type="SAM" id="Phobius"/>
    </source>
</evidence>
<dbReference type="GO" id="GO:0000155">
    <property type="term" value="F:phosphorelay sensor kinase activity"/>
    <property type="evidence" value="ECO:0007669"/>
    <property type="project" value="InterPro"/>
</dbReference>
<dbReference type="PROSITE" id="PS50109">
    <property type="entry name" value="HIS_KIN"/>
    <property type="match status" value="1"/>
</dbReference>
<dbReference type="Proteomes" id="UP000248079">
    <property type="component" value="Unassembled WGS sequence"/>
</dbReference>
<dbReference type="OrthoDB" id="9813151at2"/>
<evidence type="ECO:0000256" key="2">
    <source>
        <dbReference type="ARBA" id="ARBA00012438"/>
    </source>
</evidence>
<evidence type="ECO:0000256" key="5">
    <source>
        <dbReference type="ARBA" id="ARBA00022777"/>
    </source>
</evidence>
<keyword evidence="5" id="KW-0418">Kinase</keyword>
<evidence type="ECO:0000256" key="1">
    <source>
        <dbReference type="ARBA" id="ARBA00000085"/>
    </source>
</evidence>
<comment type="catalytic activity">
    <reaction evidence="1">
        <text>ATP + protein L-histidine = ADP + protein N-phospho-L-histidine.</text>
        <dbReference type="EC" id="2.7.13.3"/>
    </reaction>
</comment>
<name>A0A2V3ZWW7_9BACT</name>
<evidence type="ECO:0000256" key="6">
    <source>
        <dbReference type="ARBA" id="ARBA00023012"/>
    </source>
</evidence>
<dbReference type="EC" id="2.7.13.3" evidence="2"/>
<dbReference type="PANTHER" id="PTHR45453:SF1">
    <property type="entry name" value="PHOSPHATE REGULON SENSOR PROTEIN PHOR"/>
    <property type="match status" value="1"/>
</dbReference>
<comment type="caution">
    <text evidence="9">The sequence shown here is derived from an EMBL/GenBank/DDBJ whole genome shotgun (WGS) entry which is preliminary data.</text>
</comment>
<organism evidence="9 10">
    <name type="scientific">Marinifilum breve</name>
    <dbReference type="NCBI Taxonomy" id="2184082"/>
    <lineage>
        <taxon>Bacteria</taxon>
        <taxon>Pseudomonadati</taxon>
        <taxon>Bacteroidota</taxon>
        <taxon>Bacteroidia</taxon>
        <taxon>Marinilabiliales</taxon>
        <taxon>Marinifilaceae</taxon>
    </lineage>
</organism>
<dbReference type="Pfam" id="PF00512">
    <property type="entry name" value="HisKA"/>
    <property type="match status" value="1"/>
</dbReference>
<dbReference type="AlphaFoldDB" id="A0A2V3ZWW7"/>
<keyword evidence="10" id="KW-1185">Reference proteome</keyword>
<keyword evidence="3" id="KW-0597">Phosphoprotein</keyword>
<protein>
    <recommendedName>
        <fullName evidence="2">histidine kinase</fullName>
        <ecNumber evidence="2">2.7.13.3</ecNumber>
    </recommendedName>
</protein>
<dbReference type="GO" id="GO:0016036">
    <property type="term" value="P:cellular response to phosphate starvation"/>
    <property type="evidence" value="ECO:0007669"/>
    <property type="project" value="TreeGrafter"/>
</dbReference>
<sequence>MIPSKKYYLLLSSVAFAIMILLIVIQVNWFSSTVDYQKKETHQKLKQLAPLIAMEVNGIDHNLFHGQNILVVDLPREKITNKIDSILMLHGFYGKVYFAIYQHQSNGVFLSNAYKYRKELLSSDIKSCISDIVSFSVVKDGTNKREGESEEEYQSRIYGESSFQYFSPVKGLRQSNDNDLWISLYQEQKLSDIMITLMWQFCLSIALLIILFGLLIYLLRSLAKHKKMSQIKTDFFNNLSHEFKVPIGSIRLASKVLRQSNNPEKNHSYHKIIEEESELLEKQVDKLLRISMFESEFSQIKNQELDLHEIIEGIPEKLKILIERNAAKIEFNLGSNQSLIYGDKEMLTSAFVNIVENSLKYSQEGVCVYITTNDDGEQRTIRIKDDGPGIDPRYEEQIFDRFFRANQGNQYKGKGFGIGLSYVKSIVEGHKGNIELVNHYPNGCEFVIEL</sequence>
<dbReference type="InterPro" id="IPR004358">
    <property type="entry name" value="Sig_transdc_His_kin-like_C"/>
</dbReference>
<feature type="transmembrane region" description="Helical" evidence="7">
    <location>
        <begin position="197"/>
        <end position="219"/>
    </location>
</feature>
<evidence type="ECO:0000313" key="10">
    <source>
        <dbReference type="Proteomes" id="UP000248079"/>
    </source>
</evidence>
<evidence type="ECO:0000259" key="8">
    <source>
        <dbReference type="PROSITE" id="PS50109"/>
    </source>
</evidence>
<keyword evidence="6" id="KW-0902">Two-component regulatory system</keyword>
<dbReference type="PRINTS" id="PR00344">
    <property type="entry name" value="BCTRLSENSOR"/>
</dbReference>
<proteinExistence type="predicted"/>
<dbReference type="SMART" id="SM00387">
    <property type="entry name" value="HATPase_c"/>
    <property type="match status" value="1"/>
</dbReference>
<reference evidence="9 10" key="1">
    <citation type="submission" date="2018-05" db="EMBL/GenBank/DDBJ databases">
        <title>Marinifilum breve JC075T sp. nov., a marine bacterium isolated from Yongle Blue Hole in the South China Sea.</title>
        <authorList>
            <person name="Fu T."/>
        </authorList>
    </citation>
    <scope>NUCLEOTIDE SEQUENCE [LARGE SCALE GENOMIC DNA]</scope>
    <source>
        <strain evidence="9 10">JC075</strain>
    </source>
</reference>
<dbReference type="GO" id="GO:0005886">
    <property type="term" value="C:plasma membrane"/>
    <property type="evidence" value="ECO:0007669"/>
    <property type="project" value="TreeGrafter"/>
</dbReference>
<dbReference type="InterPro" id="IPR050351">
    <property type="entry name" value="BphY/WalK/GraS-like"/>
</dbReference>
<accession>A0A2V3ZWW7</accession>
<dbReference type="Gene3D" id="1.10.287.130">
    <property type="match status" value="1"/>
</dbReference>
<evidence type="ECO:0000256" key="4">
    <source>
        <dbReference type="ARBA" id="ARBA00022679"/>
    </source>
</evidence>
<dbReference type="InterPro" id="IPR036890">
    <property type="entry name" value="HATPase_C_sf"/>
</dbReference>
<dbReference type="InterPro" id="IPR005467">
    <property type="entry name" value="His_kinase_dom"/>
</dbReference>
<evidence type="ECO:0000313" key="9">
    <source>
        <dbReference type="EMBL" id="PXX97066.1"/>
    </source>
</evidence>
<dbReference type="Pfam" id="PF02518">
    <property type="entry name" value="HATPase_c"/>
    <property type="match status" value="1"/>
</dbReference>
<feature type="transmembrane region" description="Helical" evidence="7">
    <location>
        <begin position="7"/>
        <end position="29"/>
    </location>
</feature>
<dbReference type="SUPFAM" id="SSF55874">
    <property type="entry name" value="ATPase domain of HSP90 chaperone/DNA topoisomerase II/histidine kinase"/>
    <property type="match status" value="1"/>
</dbReference>
<keyword evidence="7" id="KW-0812">Transmembrane</keyword>
<keyword evidence="7" id="KW-0472">Membrane</keyword>
<dbReference type="InterPro" id="IPR003661">
    <property type="entry name" value="HisK_dim/P_dom"/>
</dbReference>
<dbReference type="SUPFAM" id="SSF47384">
    <property type="entry name" value="Homodimeric domain of signal transducing histidine kinase"/>
    <property type="match status" value="1"/>
</dbReference>
<dbReference type="PANTHER" id="PTHR45453">
    <property type="entry name" value="PHOSPHATE REGULON SENSOR PROTEIN PHOR"/>
    <property type="match status" value="1"/>
</dbReference>
<gene>
    <name evidence="9" type="ORF">DF185_18770</name>
</gene>
<feature type="domain" description="Histidine kinase" evidence="8">
    <location>
        <begin position="238"/>
        <end position="450"/>
    </location>
</feature>